<dbReference type="NCBIfam" id="TIGR01484">
    <property type="entry name" value="HAD-SF-IIB"/>
    <property type="match status" value="1"/>
</dbReference>
<gene>
    <name evidence="1" type="ORF">FDP16_09320</name>
</gene>
<evidence type="ECO:0000313" key="1">
    <source>
        <dbReference type="EMBL" id="QLB51207.1"/>
    </source>
</evidence>
<dbReference type="SFLD" id="SFLDG01140">
    <property type="entry name" value="C2.B:_Phosphomannomutase_and_P"/>
    <property type="match status" value="1"/>
</dbReference>
<dbReference type="GO" id="GO:0005829">
    <property type="term" value="C:cytosol"/>
    <property type="evidence" value="ECO:0007669"/>
    <property type="project" value="TreeGrafter"/>
</dbReference>
<dbReference type="CDD" id="cd07517">
    <property type="entry name" value="HAD_HPP"/>
    <property type="match status" value="1"/>
</dbReference>
<dbReference type="Gene3D" id="3.40.50.1000">
    <property type="entry name" value="HAD superfamily/HAD-like"/>
    <property type="match status" value="1"/>
</dbReference>
<dbReference type="InterPro" id="IPR036412">
    <property type="entry name" value="HAD-like_sf"/>
</dbReference>
<dbReference type="InterPro" id="IPR023292">
    <property type="entry name" value="NTP_PyroPHydrolase-like_dom_sf"/>
</dbReference>
<dbReference type="RefSeq" id="WP_305728005.1">
    <property type="nucleotide sequence ID" value="NZ_CP040798.1"/>
</dbReference>
<dbReference type="Pfam" id="PF08282">
    <property type="entry name" value="Hydrolase_3"/>
    <property type="match status" value="1"/>
</dbReference>
<dbReference type="GO" id="GO:0016791">
    <property type="term" value="F:phosphatase activity"/>
    <property type="evidence" value="ECO:0007669"/>
    <property type="project" value="TreeGrafter"/>
</dbReference>
<dbReference type="EMBL" id="CP040798">
    <property type="protein sequence ID" value="QLB51207.1"/>
    <property type="molecule type" value="Genomic_DNA"/>
</dbReference>
<keyword evidence="1" id="KW-0378">Hydrolase</keyword>
<dbReference type="SFLD" id="SFLDS00003">
    <property type="entry name" value="Haloacid_Dehalogenase"/>
    <property type="match status" value="1"/>
</dbReference>
<dbReference type="PANTHER" id="PTHR10000">
    <property type="entry name" value="PHOSPHOSERINE PHOSPHATASE"/>
    <property type="match status" value="1"/>
</dbReference>
<dbReference type="InterPro" id="IPR006379">
    <property type="entry name" value="HAD-SF_hydro_IIB"/>
</dbReference>
<dbReference type="NCBIfam" id="TIGR00099">
    <property type="entry name" value="Cof-subfamily"/>
    <property type="match status" value="1"/>
</dbReference>
<dbReference type="Proteomes" id="UP000509535">
    <property type="component" value="Chromosome"/>
</dbReference>
<protein>
    <submittedName>
        <fullName evidence="1">Cof-type HAD-IIB family hydrolase</fullName>
    </submittedName>
</protein>
<dbReference type="GO" id="GO:0000287">
    <property type="term" value="F:magnesium ion binding"/>
    <property type="evidence" value="ECO:0007669"/>
    <property type="project" value="TreeGrafter"/>
</dbReference>
<evidence type="ECO:0000313" key="2">
    <source>
        <dbReference type="Proteomes" id="UP000509535"/>
    </source>
</evidence>
<name>A0A7H8V3V8_STRSA</name>
<proteinExistence type="predicted"/>
<dbReference type="PANTHER" id="PTHR10000:SF25">
    <property type="entry name" value="PHOSPHATASE YKRA-RELATED"/>
    <property type="match status" value="1"/>
</dbReference>
<dbReference type="Gene3D" id="3.30.1240.10">
    <property type="match status" value="1"/>
</dbReference>
<sequence length="472" mass="53065">MEVKAVFFDIDGTLVNDSRTVLKSTEKAIQSLKEQGILVGLATGRGPFFVKPFMEQLDLDFAVTYNGQYIFSRDRVISASPIDKQSLRDLIAYAKKHRKEISLGTAEAMLGSKIMSFGMSPFSQWTSRFIPKRMARTVSHGFNKVISKALPQHEKDLLQLIQEPIYQALILASPEESRKIEADFPDLKFTRSSPYAVDIINKDTSKLEGIRRVGKEYGFDIHQVIAFGDSDNDLEMLSGVGLSIAMGNGTSSVKEVAKHTTTSNSQDGIHKALEHFGILAREKVFTSSDHHFNKVKEFHSVMDESTQEEPIAWTPQDARYRAGFKLEELVEFLRAASNSEEDFDSSVAYLHQALDKAADKVRSKSQAEVSLVGQVDALIDTLYFTYGSFVLMGVDPEQLFDIVHRANMGKIFPDGKAHFDPVTHKILKPDDWEEKYAPEGAIKEELERQIQAYQRSIEQKEEEAGTKVQPQI</sequence>
<reference evidence="1 2" key="1">
    <citation type="submission" date="2019-06" db="EMBL/GenBank/DDBJ databases">
        <title>The organization of the Streptococcus sanguinis genomes.</title>
        <authorList>
            <person name="Wang H.Y."/>
            <person name="Chen Y.Y.M."/>
            <person name="Wu C.H."/>
        </authorList>
    </citation>
    <scope>NUCLEOTIDE SEQUENCE [LARGE SCALE GENOMIC DNA]</scope>
    <source>
        <strain evidence="1 2">CGMH058</strain>
    </source>
</reference>
<accession>A0A7H8V3V8</accession>
<dbReference type="Pfam" id="PF01503">
    <property type="entry name" value="PRA-PH"/>
    <property type="match status" value="1"/>
</dbReference>
<dbReference type="AlphaFoldDB" id="A0A7H8V3V8"/>
<dbReference type="InterPro" id="IPR000150">
    <property type="entry name" value="Cof"/>
</dbReference>
<dbReference type="PROSITE" id="PS01228">
    <property type="entry name" value="COF_1"/>
    <property type="match status" value="1"/>
</dbReference>
<dbReference type="SUPFAM" id="SSF56784">
    <property type="entry name" value="HAD-like"/>
    <property type="match status" value="1"/>
</dbReference>
<dbReference type="PROSITE" id="PS01229">
    <property type="entry name" value="COF_2"/>
    <property type="match status" value="1"/>
</dbReference>
<dbReference type="InterPro" id="IPR021130">
    <property type="entry name" value="PRib-ATP_PPHydrolase-like"/>
</dbReference>
<dbReference type="Gene3D" id="1.10.3420.10">
    <property type="entry name" value="putative ntp pyrophosphohydrolase like domain"/>
    <property type="match status" value="1"/>
</dbReference>
<dbReference type="InterPro" id="IPR023214">
    <property type="entry name" value="HAD_sf"/>
</dbReference>
<organism evidence="1 2">
    <name type="scientific">Streptococcus sanguinis</name>
    <dbReference type="NCBI Taxonomy" id="1305"/>
    <lineage>
        <taxon>Bacteria</taxon>
        <taxon>Bacillati</taxon>
        <taxon>Bacillota</taxon>
        <taxon>Bacilli</taxon>
        <taxon>Lactobacillales</taxon>
        <taxon>Streptococcaceae</taxon>
        <taxon>Streptococcus</taxon>
    </lineage>
</organism>